<dbReference type="InterPro" id="IPR033112">
    <property type="entry name" value="PLA2_Asp_AS"/>
</dbReference>
<feature type="binding site" evidence="17">
    <location>
        <position position="210"/>
    </location>
    <ligand>
        <name>Ca(2+)</name>
        <dbReference type="ChEBI" id="CHEBI:29108"/>
    </ligand>
</feature>
<keyword evidence="8 18" id="KW-1015">Disulfide bond</keyword>
<organism evidence="22 23">
    <name type="scientific">Pleuronectes platessa</name>
    <name type="common">European plaice</name>
    <dbReference type="NCBI Taxonomy" id="8262"/>
    <lineage>
        <taxon>Eukaryota</taxon>
        <taxon>Metazoa</taxon>
        <taxon>Chordata</taxon>
        <taxon>Craniata</taxon>
        <taxon>Vertebrata</taxon>
        <taxon>Euteleostomi</taxon>
        <taxon>Actinopterygii</taxon>
        <taxon>Neopterygii</taxon>
        <taxon>Teleostei</taxon>
        <taxon>Neoteleostei</taxon>
        <taxon>Acanthomorphata</taxon>
        <taxon>Carangaria</taxon>
        <taxon>Pleuronectiformes</taxon>
        <taxon>Pleuronectoidei</taxon>
        <taxon>Pleuronectidae</taxon>
        <taxon>Pleuronectes</taxon>
    </lineage>
</organism>
<evidence type="ECO:0000256" key="6">
    <source>
        <dbReference type="ARBA" id="ARBA00022837"/>
    </source>
</evidence>
<feature type="disulfide bond" evidence="18">
    <location>
        <begin position="209"/>
        <end position="225"/>
    </location>
</feature>
<evidence type="ECO:0000256" key="16">
    <source>
        <dbReference type="PIRSR" id="PIRSR601211-1"/>
    </source>
</evidence>
<comment type="catalytic activity">
    <reaction evidence="10">
        <text>1-hexadecanoyl-2-(9Z-octadecenoyl)-sn-glycero-3-phospho-(1'-sn-glycerol) + H2O = 1-hexadecanoyl-sn-glycero-3-phospho-(1'-sn-glycerol) + (9Z)-octadecenoate + H(+)</text>
        <dbReference type="Rhea" id="RHEA:40919"/>
        <dbReference type="ChEBI" id="CHEBI:15377"/>
        <dbReference type="ChEBI" id="CHEBI:15378"/>
        <dbReference type="ChEBI" id="CHEBI:30823"/>
        <dbReference type="ChEBI" id="CHEBI:72841"/>
        <dbReference type="ChEBI" id="CHEBI:75158"/>
    </reaction>
    <physiologicalReaction direction="left-to-right" evidence="10">
        <dbReference type="Rhea" id="RHEA:40920"/>
    </physiologicalReaction>
</comment>
<dbReference type="InterPro" id="IPR033113">
    <property type="entry name" value="PLA2_histidine"/>
</dbReference>
<feature type="active site" evidence="16">
    <location>
        <position position="281"/>
    </location>
</feature>
<dbReference type="GO" id="GO:0005102">
    <property type="term" value="F:signaling receptor binding"/>
    <property type="evidence" value="ECO:0007669"/>
    <property type="project" value="UniProtKB-ARBA"/>
</dbReference>
<feature type="disulfide bond" evidence="18">
    <location>
        <begin position="231"/>
        <end position="280"/>
    </location>
</feature>
<comment type="catalytic activity">
    <reaction evidence="13">
        <text>1-hexadecanoyl-2-(5Z,8Z,11Z,14Z-eicosatetraenoyl)-sn-glycero-3-phosphocholine + H2O = 1-hexadecanoyl-sn-glycero-3-phosphocholine + (5Z,8Z,11Z,14Z)-eicosatetraenoate + H(+)</text>
        <dbReference type="Rhea" id="RHEA:40427"/>
        <dbReference type="ChEBI" id="CHEBI:15377"/>
        <dbReference type="ChEBI" id="CHEBI:15378"/>
        <dbReference type="ChEBI" id="CHEBI:32395"/>
        <dbReference type="ChEBI" id="CHEBI:72998"/>
        <dbReference type="ChEBI" id="CHEBI:73003"/>
    </reaction>
    <physiologicalReaction direction="left-to-right" evidence="13">
        <dbReference type="Rhea" id="RHEA:40428"/>
    </physiologicalReaction>
</comment>
<evidence type="ECO:0000313" key="22">
    <source>
        <dbReference type="EMBL" id="CAB1439238.1"/>
    </source>
</evidence>
<evidence type="ECO:0000256" key="12">
    <source>
        <dbReference type="ARBA" id="ARBA00048227"/>
    </source>
</evidence>
<feature type="non-terminal residue" evidence="22">
    <location>
        <position position="1"/>
    </location>
</feature>
<keyword evidence="20" id="KW-0732">Signal</keyword>
<dbReference type="CDD" id="cd00125">
    <property type="entry name" value="PLA2c"/>
    <property type="match status" value="1"/>
</dbReference>
<evidence type="ECO:0000313" key="23">
    <source>
        <dbReference type="Proteomes" id="UP001153269"/>
    </source>
</evidence>
<evidence type="ECO:0000256" key="5">
    <source>
        <dbReference type="ARBA" id="ARBA00022801"/>
    </source>
</evidence>
<evidence type="ECO:0000256" key="10">
    <source>
        <dbReference type="ARBA" id="ARBA00048015"/>
    </source>
</evidence>
<evidence type="ECO:0000256" key="9">
    <source>
        <dbReference type="ARBA" id="ARBA00047535"/>
    </source>
</evidence>
<dbReference type="InterPro" id="IPR036444">
    <property type="entry name" value="PLipase_A2_dom_sf"/>
</dbReference>
<dbReference type="PROSITE" id="PS00119">
    <property type="entry name" value="PA2_ASP"/>
    <property type="match status" value="2"/>
</dbReference>
<feature type="active site" evidence="16">
    <location>
        <position position="228"/>
    </location>
</feature>
<evidence type="ECO:0000256" key="8">
    <source>
        <dbReference type="ARBA" id="ARBA00023157"/>
    </source>
</evidence>
<dbReference type="SUPFAM" id="SSF48619">
    <property type="entry name" value="Phospholipase A2, PLA2"/>
    <property type="match status" value="2"/>
</dbReference>
<feature type="binding site" evidence="17">
    <location>
        <position position="208"/>
    </location>
    <ligand>
        <name>Ca(2+)</name>
        <dbReference type="ChEBI" id="CHEBI:29108"/>
    </ligand>
</feature>
<evidence type="ECO:0000256" key="7">
    <source>
        <dbReference type="ARBA" id="ARBA00023098"/>
    </source>
</evidence>
<dbReference type="FunFam" id="1.20.90.10:FF:000011">
    <property type="entry name" value="Phospholipase A(2)"/>
    <property type="match status" value="1"/>
</dbReference>
<dbReference type="GO" id="GO:0005509">
    <property type="term" value="F:calcium ion binding"/>
    <property type="evidence" value="ECO:0007669"/>
    <property type="project" value="InterPro"/>
</dbReference>
<evidence type="ECO:0000259" key="21">
    <source>
        <dbReference type="SMART" id="SM00085"/>
    </source>
</evidence>
<protein>
    <recommendedName>
        <fullName evidence="2">phospholipase A2</fullName>
        <ecNumber evidence="2">3.1.1.4</ecNumber>
    </recommendedName>
</protein>
<evidence type="ECO:0000256" key="15">
    <source>
        <dbReference type="ARBA" id="ARBA00049039"/>
    </source>
</evidence>
<keyword evidence="5" id="KW-0378">Hydrolase</keyword>
<feature type="binding site" evidence="17">
    <location>
        <position position="212"/>
    </location>
    <ligand>
        <name>Ca(2+)</name>
        <dbReference type="ChEBI" id="CHEBI:29108"/>
    </ligand>
</feature>
<keyword evidence="6 17" id="KW-0106">Calcium</keyword>
<feature type="disulfide bond" evidence="18">
    <location>
        <begin position="266"/>
        <end position="278"/>
    </location>
</feature>
<dbReference type="GO" id="GO:0047498">
    <property type="term" value="F:calcium-dependent phospholipase A2 activity"/>
    <property type="evidence" value="ECO:0007669"/>
    <property type="project" value="TreeGrafter"/>
</dbReference>
<feature type="disulfide bond" evidence="18">
    <location>
        <begin position="241"/>
        <end position="273"/>
    </location>
</feature>
<keyword evidence="7" id="KW-0443">Lipid metabolism</keyword>
<comment type="catalytic activity">
    <reaction evidence="11">
        <text>N-hexadecanoyl-1,2-di-(9Z-octadecenoyl)-sn-glycero-3-phosphoethanolamine + H2O = N-hexadecanoyl-1-(9Z-octadecenoyl)-sn-glycero-3-phosphoethanolamine + (9Z)-octadecenoate + H(+)</text>
        <dbReference type="Rhea" id="RHEA:45424"/>
        <dbReference type="ChEBI" id="CHEBI:15377"/>
        <dbReference type="ChEBI" id="CHEBI:15378"/>
        <dbReference type="ChEBI" id="CHEBI:30823"/>
        <dbReference type="ChEBI" id="CHEBI:78097"/>
        <dbReference type="ChEBI" id="CHEBI:85217"/>
    </reaction>
    <physiologicalReaction direction="left-to-right" evidence="11">
        <dbReference type="Rhea" id="RHEA:45425"/>
    </physiologicalReaction>
</comment>
<feature type="domain" description="Phospholipase A2-like central" evidence="21">
    <location>
        <begin position="24"/>
        <end position="124"/>
    </location>
</feature>
<accession>A0A9N7YTF9</accession>
<evidence type="ECO:0000256" key="17">
    <source>
        <dbReference type="PIRSR" id="PIRSR601211-2"/>
    </source>
</evidence>
<comment type="cofactor">
    <cofactor evidence="17">
        <name>Ca(2+)</name>
        <dbReference type="ChEBI" id="CHEBI:29108"/>
    </cofactor>
    <text evidence="17">Binds 1 Ca(2+) ion per subunit.</text>
</comment>
<comment type="catalytic activity">
    <reaction evidence="15">
        <text>1-hexadecanoyl-2-(9Z,12Z-octadecadienoyl)-sn-glycero-3-phosphoethanolamine + H2O = 1-hexadecanoyl-sn-glycero-3-phosphoethanolamine + (9Z,12Z)-octadecadienoate + H(+)</text>
        <dbReference type="Rhea" id="RHEA:40815"/>
        <dbReference type="ChEBI" id="CHEBI:15377"/>
        <dbReference type="ChEBI" id="CHEBI:15378"/>
        <dbReference type="ChEBI" id="CHEBI:30245"/>
        <dbReference type="ChEBI" id="CHEBI:73004"/>
        <dbReference type="ChEBI" id="CHEBI:73008"/>
    </reaction>
    <physiologicalReaction direction="left-to-right" evidence="15">
        <dbReference type="Rhea" id="RHEA:40816"/>
    </physiologicalReaction>
</comment>
<reference evidence="22" key="1">
    <citation type="submission" date="2020-03" db="EMBL/GenBank/DDBJ databases">
        <authorList>
            <person name="Weist P."/>
        </authorList>
    </citation>
    <scope>NUCLEOTIDE SEQUENCE</scope>
</reference>
<dbReference type="PANTHER" id="PTHR11716:SF94">
    <property type="entry name" value="PHOSPHOLIPASE A2"/>
    <property type="match status" value="1"/>
</dbReference>
<dbReference type="PRINTS" id="PR00389">
    <property type="entry name" value="PHPHLIPASEA2"/>
</dbReference>
<dbReference type="InterPro" id="IPR016090">
    <property type="entry name" value="PLA2-like_dom"/>
</dbReference>
<evidence type="ECO:0000256" key="13">
    <source>
        <dbReference type="ARBA" id="ARBA00048373"/>
    </source>
</evidence>
<dbReference type="GO" id="GO:0005543">
    <property type="term" value="F:phospholipid binding"/>
    <property type="evidence" value="ECO:0007669"/>
    <property type="project" value="TreeGrafter"/>
</dbReference>
<evidence type="ECO:0000256" key="19">
    <source>
        <dbReference type="RuleBase" id="RU003654"/>
    </source>
</evidence>
<dbReference type="Proteomes" id="UP001153269">
    <property type="component" value="Unassembled WGS sequence"/>
</dbReference>
<evidence type="ECO:0000256" key="1">
    <source>
        <dbReference type="ARBA" id="ARBA00004613"/>
    </source>
</evidence>
<feature type="disulfide bond" evidence="18">
    <location>
        <begin position="224"/>
        <end position="287"/>
    </location>
</feature>
<comment type="catalytic activity">
    <reaction evidence="9">
        <text>N,1-dihexadecanoyl-2-(9Z,12Z-octadecadienoyl)-sn-glycero-3-phosphoethanolamine + H2O = N,1-dihexadecanoyl-sn-glycero-3-phosphoethanolamine + (9Z,12Z)-octadecadienoate + H(+)</text>
        <dbReference type="Rhea" id="RHEA:56424"/>
        <dbReference type="ChEBI" id="CHEBI:15377"/>
        <dbReference type="ChEBI" id="CHEBI:15378"/>
        <dbReference type="ChEBI" id="CHEBI:30245"/>
        <dbReference type="ChEBI" id="CHEBI:85334"/>
        <dbReference type="ChEBI" id="CHEBI:85335"/>
    </reaction>
    <physiologicalReaction direction="left-to-right" evidence="9">
        <dbReference type="Rhea" id="RHEA:56425"/>
    </physiologicalReaction>
</comment>
<comment type="similarity">
    <text evidence="19">Belongs to the phospholipase A2 family.</text>
</comment>
<feature type="signal peptide" evidence="20">
    <location>
        <begin position="1"/>
        <end position="19"/>
    </location>
</feature>
<dbReference type="GO" id="GO:0005576">
    <property type="term" value="C:extracellular region"/>
    <property type="evidence" value="ECO:0007669"/>
    <property type="project" value="UniProtKB-SubCell"/>
</dbReference>
<dbReference type="Pfam" id="PF00068">
    <property type="entry name" value="Phospholip_A2_1"/>
    <property type="match status" value="2"/>
</dbReference>
<dbReference type="PROSITE" id="PS00118">
    <property type="entry name" value="PA2_HIS"/>
    <property type="match status" value="1"/>
</dbReference>
<feature type="domain" description="Phospholipase A2-like central" evidence="21">
    <location>
        <begin position="181"/>
        <end position="304"/>
    </location>
</feature>
<comment type="catalytic activity">
    <reaction evidence="14">
        <text>1-hexadecanoyl-2-(9Z-octadecenoyl)-sn-glycero-3-phosphocholine + H2O = 1-hexadecanoyl-sn-glycero-3-phosphocholine + (9Z)-octadecenoate + H(+)</text>
        <dbReference type="Rhea" id="RHEA:38779"/>
        <dbReference type="ChEBI" id="CHEBI:15377"/>
        <dbReference type="ChEBI" id="CHEBI:15378"/>
        <dbReference type="ChEBI" id="CHEBI:30823"/>
        <dbReference type="ChEBI" id="CHEBI:72998"/>
        <dbReference type="ChEBI" id="CHEBI:73001"/>
    </reaction>
    <physiologicalReaction direction="left-to-right" evidence="14">
        <dbReference type="Rhea" id="RHEA:38780"/>
    </physiologicalReaction>
</comment>
<dbReference type="SMART" id="SM00085">
    <property type="entry name" value="PA2c"/>
    <property type="match status" value="2"/>
</dbReference>
<dbReference type="Gene3D" id="1.20.90.10">
    <property type="entry name" value="Phospholipase A2 domain"/>
    <property type="match status" value="2"/>
</dbReference>
<feature type="chain" id="PRO_5043377921" description="phospholipase A2" evidence="20">
    <location>
        <begin position="20"/>
        <end position="304"/>
    </location>
</feature>
<evidence type="ECO:0000256" key="2">
    <source>
        <dbReference type="ARBA" id="ARBA00013278"/>
    </source>
</evidence>
<keyword evidence="3" id="KW-0964">Secreted</keyword>
<keyword evidence="23" id="KW-1185">Reference proteome</keyword>
<dbReference type="GO" id="GO:0016042">
    <property type="term" value="P:lipid catabolic process"/>
    <property type="evidence" value="ECO:0007669"/>
    <property type="project" value="InterPro"/>
</dbReference>
<comment type="subcellular location">
    <subcellularLocation>
        <location evidence="1">Secreted</location>
    </subcellularLocation>
</comment>
<dbReference type="InterPro" id="IPR001211">
    <property type="entry name" value="PLA2"/>
</dbReference>
<dbReference type="GO" id="GO:0050482">
    <property type="term" value="P:arachidonate secretion"/>
    <property type="evidence" value="ECO:0007669"/>
    <property type="project" value="InterPro"/>
</dbReference>
<evidence type="ECO:0000256" key="11">
    <source>
        <dbReference type="ARBA" id="ARBA00048221"/>
    </source>
</evidence>
<evidence type="ECO:0000256" key="4">
    <source>
        <dbReference type="ARBA" id="ARBA00022723"/>
    </source>
</evidence>
<dbReference type="AlphaFoldDB" id="A0A9N7YTF9"/>
<gene>
    <name evidence="22" type="ORF">PLEPLA_LOCUS27057</name>
</gene>
<name>A0A9N7YTF9_PLEPL</name>
<evidence type="ECO:0000256" key="20">
    <source>
        <dbReference type="SAM" id="SignalP"/>
    </source>
</evidence>
<evidence type="ECO:0000256" key="18">
    <source>
        <dbReference type="PIRSR" id="PIRSR601211-3"/>
    </source>
</evidence>
<evidence type="ECO:0000256" key="3">
    <source>
        <dbReference type="ARBA" id="ARBA00022525"/>
    </source>
</evidence>
<dbReference type="EMBL" id="CADEAL010002249">
    <property type="protein sequence ID" value="CAB1439238.1"/>
    <property type="molecule type" value="Genomic_DNA"/>
</dbReference>
<feature type="binding site" evidence="17">
    <location>
        <position position="229"/>
    </location>
    <ligand>
        <name>Ca(2+)</name>
        <dbReference type="ChEBI" id="CHEBI:29108"/>
    </ligand>
</feature>
<dbReference type="PANTHER" id="PTHR11716">
    <property type="entry name" value="PHOSPHOLIPASE A2 FAMILY MEMBER"/>
    <property type="match status" value="1"/>
</dbReference>
<sequence length="304" mass="34875">MNFLRTLFLLAAGLCVALSQHHVSLLDFKNQIECGMFRRLAWLYADYGCCCCKVHDLCWRHAINHPQCRYLLDLPYIRSYDYSCNPFRGTVTCFSSNSECQQFICECDKVAAECFANSTQTVCPPPLWEALQVPPFPDQQEDLNCELELCLKLLTRRMNALQTLFLLAAGLSLALSRRGRAIPQFRNMIMCTLPGRWPIRDYTDYGCYCGKGGSGTPVDELDRCCQVHDNCYGEAELHDECLPIFDNPYMEWYTWSCDEASKTLTCAKNNDACEMFICECDRKAAECFATSPYNKDNYNLPDYQ</sequence>
<keyword evidence="4 17" id="KW-0479">Metal-binding</keyword>
<comment type="caution">
    <text evidence="22">The sequence shown here is derived from an EMBL/GenBank/DDBJ whole genome shotgun (WGS) entry which is preliminary data.</text>
</comment>
<dbReference type="GO" id="GO:0006644">
    <property type="term" value="P:phospholipid metabolic process"/>
    <property type="evidence" value="ECO:0007669"/>
    <property type="project" value="InterPro"/>
</dbReference>
<proteinExistence type="inferred from homology"/>
<dbReference type="EC" id="3.1.1.4" evidence="2"/>
<evidence type="ECO:0000256" key="14">
    <source>
        <dbReference type="ARBA" id="ARBA00048699"/>
    </source>
</evidence>
<comment type="catalytic activity">
    <reaction evidence="12">
        <text>1,2-dihexadecanoyl-sn-glycero-3-phosphocholine + H2O = 1-hexadecanoyl-sn-glycero-3-phosphocholine + hexadecanoate + H(+)</text>
        <dbReference type="Rhea" id="RHEA:41223"/>
        <dbReference type="ChEBI" id="CHEBI:7896"/>
        <dbReference type="ChEBI" id="CHEBI:15377"/>
        <dbReference type="ChEBI" id="CHEBI:15378"/>
        <dbReference type="ChEBI" id="CHEBI:72998"/>
        <dbReference type="ChEBI" id="CHEBI:72999"/>
    </reaction>
    <physiologicalReaction direction="left-to-right" evidence="12">
        <dbReference type="Rhea" id="RHEA:41224"/>
    </physiologicalReaction>
</comment>